<feature type="region of interest" description="Disordered" evidence="1">
    <location>
        <begin position="13"/>
        <end position="53"/>
    </location>
</feature>
<feature type="compositionally biased region" description="Basic and acidic residues" evidence="1">
    <location>
        <begin position="249"/>
        <end position="262"/>
    </location>
</feature>
<feature type="compositionally biased region" description="Low complexity" evidence="1">
    <location>
        <begin position="292"/>
        <end position="305"/>
    </location>
</feature>
<feature type="region of interest" description="Disordered" evidence="1">
    <location>
        <begin position="74"/>
        <end position="137"/>
    </location>
</feature>
<dbReference type="Gene3D" id="1.10.238.10">
    <property type="entry name" value="EF-hand"/>
    <property type="match status" value="1"/>
</dbReference>
<dbReference type="SUPFAM" id="SSF47473">
    <property type="entry name" value="EF-hand"/>
    <property type="match status" value="1"/>
</dbReference>
<accession>A0A5B0QTY1</accession>
<evidence type="ECO:0000313" key="3">
    <source>
        <dbReference type="EMBL" id="KAA1116659.1"/>
    </source>
</evidence>
<organism evidence="3 4">
    <name type="scientific">Puccinia graminis f. sp. tritici</name>
    <dbReference type="NCBI Taxonomy" id="56615"/>
    <lineage>
        <taxon>Eukaryota</taxon>
        <taxon>Fungi</taxon>
        <taxon>Dikarya</taxon>
        <taxon>Basidiomycota</taxon>
        <taxon>Pucciniomycotina</taxon>
        <taxon>Pucciniomycetes</taxon>
        <taxon>Pucciniales</taxon>
        <taxon>Pucciniaceae</taxon>
        <taxon>Puccinia</taxon>
    </lineage>
</organism>
<feature type="compositionally biased region" description="Polar residues" evidence="1">
    <location>
        <begin position="21"/>
        <end position="36"/>
    </location>
</feature>
<dbReference type="OrthoDB" id="2507694at2759"/>
<dbReference type="AlphaFoldDB" id="A0A5B0QTY1"/>
<dbReference type="InterPro" id="IPR000261">
    <property type="entry name" value="EH_dom"/>
</dbReference>
<reference evidence="3 4" key="1">
    <citation type="submission" date="2019-05" db="EMBL/GenBank/DDBJ databases">
        <title>Emergence of the Ug99 lineage of the wheat stem rust pathogen through somatic hybridization.</title>
        <authorList>
            <person name="Li F."/>
            <person name="Upadhyaya N.M."/>
            <person name="Sperschneider J."/>
            <person name="Matny O."/>
            <person name="Nguyen-Phuc H."/>
            <person name="Mago R."/>
            <person name="Raley C."/>
            <person name="Miller M.E."/>
            <person name="Silverstein K.A.T."/>
            <person name="Henningsen E."/>
            <person name="Hirsch C.D."/>
            <person name="Visser B."/>
            <person name="Pretorius Z.A."/>
            <person name="Steffenson B.J."/>
            <person name="Schwessinger B."/>
            <person name="Dodds P.N."/>
            <person name="Figueroa M."/>
        </authorList>
    </citation>
    <scope>NUCLEOTIDE SEQUENCE [LARGE SCALE GENOMIC DNA]</scope>
    <source>
        <strain evidence="3">21-0</strain>
    </source>
</reference>
<feature type="domain" description="EH" evidence="2">
    <location>
        <begin position="176"/>
        <end position="233"/>
    </location>
</feature>
<evidence type="ECO:0000256" key="1">
    <source>
        <dbReference type="SAM" id="MobiDB-lite"/>
    </source>
</evidence>
<dbReference type="Pfam" id="PF12763">
    <property type="entry name" value="EH"/>
    <property type="match status" value="1"/>
</dbReference>
<name>A0A5B0QTY1_PUCGR</name>
<gene>
    <name evidence="3" type="ORF">PGT21_021862</name>
</gene>
<feature type="compositionally biased region" description="Polar residues" evidence="1">
    <location>
        <begin position="112"/>
        <end position="124"/>
    </location>
</feature>
<feature type="region of interest" description="Disordered" evidence="1">
    <location>
        <begin position="237"/>
        <end position="305"/>
    </location>
</feature>
<keyword evidence="4" id="KW-1185">Reference proteome</keyword>
<comment type="caution">
    <text evidence="3">The sequence shown here is derived from an EMBL/GenBank/DDBJ whole genome shotgun (WGS) entry which is preliminary data.</text>
</comment>
<dbReference type="Proteomes" id="UP000324748">
    <property type="component" value="Unassembled WGS sequence"/>
</dbReference>
<evidence type="ECO:0000313" key="4">
    <source>
        <dbReference type="Proteomes" id="UP000324748"/>
    </source>
</evidence>
<protein>
    <recommendedName>
        <fullName evidence="2">EH domain-containing protein</fullName>
    </recommendedName>
</protein>
<dbReference type="EMBL" id="VSWC01000003">
    <property type="protein sequence ID" value="KAA1116659.1"/>
    <property type="molecule type" value="Genomic_DNA"/>
</dbReference>
<feature type="compositionally biased region" description="Basic and acidic residues" evidence="1">
    <location>
        <begin position="37"/>
        <end position="47"/>
    </location>
</feature>
<proteinExistence type="predicted"/>
<dbReference type="InterPro" id="IPR011992">
    <property type="entry name" value="EF-hand-dom_pair"/>
</dbReference>
<evidence type="ECO:0000259" key="2">
    <source>
        <dbReference type="Pfam" id="PF12763"/>
    </source>
</evidence>
<sequence>MTTINQLISFYNNNNQNQQQIPDPSSSNTRPATKTSVDSDHHSKEPLLLRLPPKKKIGSEECYQIDLQQWLSLGQPQPTTPPKQEQIKVPACTRRSVSRSPPPVPPRKTHTHSTQTIPADSQPSPKEEAEEEEEGPPIDLGCFRKAIQALWTTLIHQHFHHHLLHSSSSASSYYDLNNQKIKLPGSLIRAVWIRSGLPLQTLAHIWESIDQQKTGGLNFEQFLLGTYQISKLRQAQALKTRKPAQTAHPENRRRTSESKGGEKEEEGGGGAEMRRMRRMPTSGGRRTPPLVPSSRPASSRSASVCSSSNDEASLLDHPISLNHPVIHFHHLHHPADLFIPFQISPSPFLKSHPSL</sequence>